<dbReference type="OrthoDB" id="9810660at2"/>
<dbReference type="STRING" id="1137284.GCA_001418205_01177"/>
<evidence type="ECO:0000313" key="2">
    <source>
        <dbReference type="Proteomes" id="UP000182769"/>
    </source>
</evidence>
<dbReference type="Proteomes" id="UP000182769">
    <property type="component" value="Unassembled WGS sequence"/>
</dbReference>
<sequence length="126" mass="13894">MSSNPFKIVVIGGGNAGLELLDRLFKAEFVEILGVADTNPQAPGILLAKEHNIPVTTNMNDLLEDSSQIDILIDVTGIKEVRDSLRHHMQESGNHHTVIMHERISALLISLFNGMMVPTKASDEFY</sequence>
<dbReference type="SUPFAM" id="SSF51735">
    <property type="entry name" value="NAD(P)-binding Rossmann-fold domains"/>
    <property type="match status" value="1"/>
</dbReference>
<proteinExistence type="predicted"/>
<reference evidence="2" key="1">
    <citation type="submission" date="2015-08" db="EMBL/GenBank/DDBJ databases">
        <authorList>
            <person name="Varghese N."/>
        </authorList>
    </citation>
    <scope>NUCLEOTIDE SEQUENCE [LARGE SCALE GENOMIC DNA]</scope>
    <source>
        <strain evidence="2">JCM 18476</strain>
    </source>
</reference>
<dbReference type="Gene3D" id="3.40.50.720">
    <property type="entry name" value="NAD(P)-binding Rossmann-like Domain"/>
    <property type="match status" value="1"/>
</dbReference>
<evidence type="ECO:0000313" key="1">
    <source>
        <dbReference type="EMBL" id="CUB03328.1"/>
    </source>
</evidence>
<organism evidence="1 2">
    <name type="scientific">Marinomonas fungiae</name>
    <dbReference type="NCBI Taxonomy" id="1137284"/>
    <lineage>
        <taxon>Bacteria</taxon>
        <taxon>Pseudomonadati</taxon>
        <taxon>Pseudomonadota</taxon>
        <taxon>Gammaproteobacteria</taxon>
        <taxon>Oceanospirillales</taxon>
        <taxon>Oceanospirillaceae</taxon>
        <taxon>Marinomonas</taxon>
    </lineage>
</organism>
<dbReference type="InterPro" id="IPR036291">
    <property type="entry name" value="NAD(P)-bd_dom_sf"/>
</dbReference>
<dbReference type="AlphaFoldDB" id="A0A0K6IJQ1"/>
<keyword evidence="2" id="KW-1185">Reference proteome</keyword>
<gene>
    <name evidence="1" type="ORF">Ga0061065_103178</name>
</gene>
<protein>
    <submittedName>
        <fullName evidence="1">Oxidoreductase family, NAD-binding Rossmann fold</fullName>
    </submittedName>
</protein>
<accession>A0A0K6IJQ1</accession>
<dbReference type="RefSeq" id="WP_055462289.1">
    <property type="nucleotide sequence ID" value="NZ_CYHG01000003.1"/>
</dbReference>
<dbReference type="EMBL" id="CYHG01000003">
    <property type="protein sequence ID" value="CUB03328.1"/>
    <property type="molecule type" value="Genomic_DNA"/>
</dbReference>
<name>A0A0K6IJQ1_9GAMM</name>